<evidence type="ECO:0000256" key="4">
    <source>
        <dbReference type="ARBA" id="ARBA00011209"/>
    </source>
</evidence>
<name>A0AAN7ECE7_QUERU</name>
<comment type="subcellular location">
    <subcellularLocation>
        <location evidence="2">Cytoplasm</location>
    </subcellularLocation>
</comment>
<comment type="caution">
    <text evidence="17">The sequence shown here is derived from an EMBL/GenBank/DDBJ whole genome shotgun (WGS) entry which is preliminary data.</text>
</comment>
<comment type="catalytic activity">
    <reaction evidence="15">
        <text>tRNA(Phe) + L-phenylalanine + ATP = L-phenylalanyl-tRNA(Phe) + AMP + diphosphate + H(+)</text>
        <dbReference type="Rhea" id="RHEA:19413"/>
        <dbReference type="Rhea" id="RHEA-COMP:9668"/>
        <dbReference type="Rhea" id="RHEA-COMP:9699"/>
        <dbReference type="ChEBI" id="CHEBI:15378"/>
        <dbReference type="ChEBI" id="CHEBI:30616"/>
        <dbReference type="ChEBI" id="CHEBI:33019"/>
        <dbReference type="ChEBI" id="CHEBI:58095"/>
        <dbReference type="ChEBI" id="CHEBI:78442"/>
        <dbReference type="ChEBI" id="CHEBI:78531"/>
        <dbReference type="ChEBI" id="CHEBI:456215"/>
        <dbReference type="EC" id="6.1.1.20"/>
    </reaction>
</comment>
<protein>
    <recommendedName>
        <fullName evidence="5">phenylalanine--tRNA ligase</fullName>
        <ecNumber evidence="5">6.1.1.20</ecNumber>
    </recommendedName>
    <alternativeName>
        <fullName evidence="14">Phenylalanyl-tRNA synthetase beta subunit</fullName>
    </alternativeName>
</protein>
<keyword evidence="9" id="KW-0547">Nucleotide-binding</keyword>
<evidence type="ECO:0000256" key="2">
    <source>
        <dbReference type="ARBA" id="ARBA00004496"/>
    </source>
</evidence>
<dbReference type="NCBIfam" id="TIGR00471">
    <property type="entry name" value="pheT_arch"/>
    <property type="match status" value="1"/>
</dbReference>
<comment type="cofactor">
    <cofactor evidence="1">
        <name>Mg(2+)</name>
        <dbReference type="ChEBI" id="CHEBI:18420"/>
    </cofactor>
</comment>
<comment type="similarity">
    <text evidence="3">Belongs to the phenylalanyl-tRNA synthetase beta subunit family. Type 2 subfamily.</text>
</comment>
<dbReference type="GO" id="GO:0000287">
    <property type="term" value="F:magnesium ion binding"/>
    <property type="evidence" value="ECO:0007669"/>
    <property type="project" value="InterPro"/>
</dbReference>
<dbReference type="InterPro" id="IPR045060">
    <property type="entry name" value="Phe-tRNA-ligase_IIc_bsu"/>
</dbReference>
<dbReference type="InterPro" id="IPR041616">
    <property type="entry name" value="PheRS_beta_core"/>
</dbReference>
<proteinExistence type="inferred from homology"/>
<dbReference type="EMBL" id="JAXUIC010000010">
    <property type="protein sequence ID" value="KAK4567866.1"/>
    <property type="molecule type" value="Genomic_DNA"/>
</dbReference>
<evidence type="ECO:0000256" key="10">
    <source>
        <dbReference type="ARBA" id="ARBA00022840"/>
    </source>
</evidence>
<dbReference type="SUPFAM" id="SSF55681">
    <property type="entry name" value="Class II aaRS and biotin synthetases"/>
    <property type="match status" value="1"/>
</dbReference>
<dbReference type="SMART" id="SM00874">
    <property type="entry name" value="B5"/>
    <property type="match status" value="1"/>
</dbReference>
<dbReference type="GO" id="GO:0009328">
    <property type="term" value="C:phenylalanine-tRNA ligase complex"/>
    <property type="evidence" value="ECO:0007669"/>
    <property type="project" value="TreeGrafter"/>
</dbReference>
<evidence type="ECO:0000259" key="16">
    <source>
        <dbReference type="PROSITE" id="PS51483"/>
    </source>
</evidence>
<evidence type="ECO:0000256" key="5">
    <source>
        <dbReference type="ARBA" id="ARBA00012814"/>
    </source>
</evidence>
<dbReference type="PANTHER" id="PTHR10947:SF0">
    <property type="entry name" value="PHENYLALANINE--TRNA LIGASE BETA SUBUNIT"/>
    <property type="match status" value="1"/>
</dbReference>
<dbReference type="EMBL" id="JAXUIC010000010">
    <property type="protein sequence ID" value="KAK4567867.1"/>
    <property type="molecule type" value="Genomic_DNA"/>
</dbReference>
<dbReference type="InterPro" id="IPR040659">
    <property type="entry name" value="PhetRS_B1"/>
</dbReference>
<dbReference type="Proteomes" id="UP001324115">
    <property type="component" value="Unassembled WGS sequence"/>
</dbReference>
<keyword evidence="12" id="KW-0648">Protein biosynthesis</keyword>
<dbReference type="InterPro" id="IPR005146">
    <property type="entry name" value="B3/B4_tRNA-bd"/>
</dbReference>
<evidence type="ECO:0000313" key="18">
    <source>
        <dbReference type="Proteomes" id="UP001324115"/>
    </source>
</evidence>
<evidence type="ECO:0000256" key="15">
    <source>
        <dbReference type="ARBA" id="ARBA00049255"/>
    </source>
</evidence>
<dbReference type="EC" id="6.1.1.20" evidence="5"/>
<dbReference type="FunFam" id="3.30.56.10:FF:000005">
    <property type="entry name" value="Phenylalanine--tRNA ligase beta subunit"/>
    <property type="match status" value="1"/>
</dbReference>
<dbReference type="InterPro" id="IPR005147">
    <property type="entry name" value="tRNA_synthase_B5-dom"/>
</dbReference>
<dbReference type="Pfam" id="PF03484">
    <property type="entry name" value="B5"/>
    <property type="match status" value="1"/>
</dbReference>
<dbReference type="InterPro" id="IPR045864">
    <property type="entry name" value="aa-tRNA-synth_II/BPL/LPL"/>
</dbReference>
<dbReference type="GO" id="GO:0004826">
    <property type="term" value="F:phenylalanine-tRNA ligase activity"/>
    <property type="evidence" value="ECO:0007669"/>
    <property type="project" value="UniProtKB-EC"/>
</dbReference>
<dbReference type="Gene3D" id="3.50.40.10">
    <property type="entry name" value="Phenylalanyl-trna Synthetase, Chain B, domain 3"/>
    <property type="match status" value="1"/>
</dbReference>
<dbReference type="SMART" id="SM00873">
    <property type="entry name" value="B3_4"/>
    <property type="match status" value="1"/>
</dbReference>
<keyword evidence="11" id="KW-0460">Magnesium</keyword>
<sequence>MPTVSIGRDRLFEALGKTYTQEEFEELCFSFGIELDDVTTEKAIMRKEKHLDEESDGDEEVIYKIEVPANRYDLLCLEGIAQALRIFNGQQEIPTYKLANISTKSMLKMHVKAETSSIRPYVVCAILRGVTFDTASYNSFIDLQDKLHQNICRRRTLVAIGTHDLDTLHGPFTYEALLPSSINFVPLKQEKNFRADELMEFYKSDLKLKKFLHIIENSPVFPVLYDSTRTVLSLPPIINGAHSAIKLETKNVFIECTATDLTKAKIVLNTMVTMFSEYCERKFEIEPVEVIYSDGKSYIYPDLSVYNMEVSLSYITGAIGVPLKADEVTGLLNRMQLRAEKSLTDDNDSKITVSVPPTRSDVLHPCDVMEDVAIAYGFNNVKDIAIAKGYNISKGRAVSLKPLRLEEFSHIIRLEMAMCGFTEVLSFILCSLNDNFAMLNREDDKSTAVIIENPRSSENEAARTSLMPGILKTIGQNKAHPKPIKIFEVGDIVLLDDTKDVGATNRRHLAALYCGATAGYEIIHGLVVRIMQVIGLVPPDDNTTYYLKPSEEPEFLLGTQASIIYKGKQIGTSGIVHPEVLNKFDIPDPCSYFELDIGCFL</sequence>
<evidence type="ECO:0000256" key="12">
    <source>
        <dbReference type="ARBA" id="ARBA00022917"/>
    </source>
</evidence>
<dbReference type="AlphaFoldDB" id="A0AAN7ECE7"/>
<evidence type="ECO:0000256" key="9">
    <source>
        <dbReference type="ARBA" id="ARBA00022741"/>
    </source>
</evidence>
<evidence type="ECO:0000313" key="17">
    <source>
        <dbReference type="EMBL" id="KAK4567865.1"/>
    </source>
</evidence>
<keyword evidence="8" id="KW-0479">Metal-binding</keyword>
<evidence type="ECO:0000256" key="14">
    <source>
        <dbReference type="ARBA" id="ARBA00033189"/>
    </source>
</evidence>
<dbReference type="FunFam" id="3.30.56.10:FF:000004">
    <property type="entry name" value="Phenylalanyl-tRNA synthetase, beta subunit"/>
    <property type="match status" value="1"/>
</dbReference>
<dbReference type="Pfam" id="PF03483">
    <property type="entry name" value="B3_4"/>
    <property type="match status" value="1"/>
</dbReference>
<dbReference type="CDD" id="cd00769">
    <property type="entry name" value="PheRS_beta_core"/>
    <property type="match status" value="1"/>
</dbReference>
<feature type="domain" description="B5" evidence="16">
    <location>
        <begin position="303"/>
        <end position="383"/>
    </location>
</feature>
<evidence type="ECO:0000256" key="11">
    <source>
        <dbReference type="ARBA" id="ARBA00022842"/>
    </source>
</evidence>
<dbReference type="EMBL" id="JAXUIC010000010">
    <property type="protein sequence ID" value="KAK4567865.1"/>
    <property type="molecule type" value="Genomic_DNA"/>
</dbReference>
<evidence type="ECO:0000256" key="1">
    <source>
        <dbReference type="ARBA" id="ARBA00001946"/>
    </source>
</evidence>
<dbReference type="FunFam" id="3.30.930.10:FF:000059">
    <property type="entry name" value="phenylalanine--tRNA ligase beta subunit"/>
    <property type="match status" value="1"/>
</dbReference>
<dbReference type="PANTHER" id="PTHR10947">
    <property type="entry name" value="PHENYLALANYL-TRNA SYNTHETASE BETA CHAIN AND LEUCINE-RICH REPEAT-CONTAINING PROTEIN 47"/>
    <property type="match status" value="1"/>
</dbReference>
<keyword evidence="7" id="KW-0436">Ligase</keyword>
<dbReference type="Pfam" id="PF17759">
    <property type="entry name" value="tRNA_synthFbeta"/>
    <property type="match status" value="1"/>
</dbReference>
<dbReference type="SUPFAM" id="SSF46955">
    <property type="entry name" value="Putative DNA-binding domain"/>
    <property type="match status" value="2"/>
</dbReference>
<evidence type="ECO:0000256" key="6">
    <source>
        <dbReference type="ARBA" id="ARBA00022490"/>
    </source>
</evidence>
<dbReference type="GO" id="GO:0003723">
    <property type="term" value="F:RNA binding"/>
    <property type="evidence" value="ECO:0007669"/>
    <property type="project" value="InterPro"/>
</dbReference>
<dbReference type="Pfam" id="PF18262">
    <property type="entry name" value="PhetRS_B1"/>
    <property type="match status" value="1"/>
</dbReference>
<evidence type="ECO:0000256" key="7">
    <source>
        <dbReference type="ARBA" id="ARBA00022598"/>
    </source>
</evidence>
<dbReference type="EMBL" id="JAXUIC010000010">
    <property type="protein sequence ID" value="KAK4567864.1"/>
    <property type="molecule type" value="Genomic_DNA"/>
</dbReference>
<dbReference type="FunFam" id="3.50.40.10:FF:000002">
    <property type="entry name" value="phenylalanine--tRNA ligase beta subunit"/>
    <property type="match status" value="1"/>
</dbReference>
<keyword evidence="18" id="KW-1185">Reference proteome</keyword>
<evidence type="ECO:0000256" key="8">
    <source>
        <dbReference type="ARBA" id="ARBA00022723"/>
    </source>
</evidence>
<dbReference type="PROSITE" id="PS51483">
    <property type="entry name" value="B5"/>
    <property type="match status" value="1"/>
</dbReference>
<dbReference type="InterPro" id="IPR004531">
    <property type="entry name" value="Phe-tRNA-synth_IIc_bsu_arc_euk"/>
</dbReference>
<dbReference type="GO" id="GO:0006432">
    <property type="term" value="P:phenylalanyl-tRNA aminoacylation"/>
    <property type="evidence" value="ECO:0007669"/>
    <property type="project" value="InterPro"/>
</dbReference>
<accession>A0AAN7ECE7</accession>
<keyword evidence="6" id="KW-0963">Cytoplasm</keyword>
<keyword evidence="10" id="KW-0067">ATP-binding</keyword>
<evidence type="ECO:0000256" key="3">
    <source>
        <dbReference type="ARBA" id="ARBA00007438"/>
    </source>
</evidence>
<evidence type="ECO:0000256" key="13">
    <source>
        <dbReference type="ARBA" id="ARBA00023146"/>
    </source>
</evidence>
<organism evidence="17 18">
    <name type="scientific">Quercus rubra</name>
    <name type="common">Northern red oak</name>
    <name type="synonym">Quercus borealis</name>
    <dbReference type="NCBI Taxonomy" id="3512"/>
    <lineage>
        <taxon>Eukaryota</taxon>
        <taxon>Viridiplantae</taxon>
        <taxon>Streptophyta</taxon>
        <taxon>Embryophyta</taxon>
        <taxon>Tracheophyta</taxon>
        <taxon>Spermatophyta</taxon>
        <taxon>Magnoliopsida</taxon>
        <taxon>eudicotyledons</taxon>
        <taxon>Gunneridae</taxon>
        <taxon>Pentapetalae</taxon>
        <taxon>rosids</taxon>
        <taxon>fabids</taxon>
        <taxon>Fagales</taxon>
        <taxon>Fagaceae</taxon>
        <taxon>Quercus</taxon>
    </lineage>
</organism>
<comment type="subunit">
    <text evidence="4">Tetramer of two alpha and two beta subunits.</text>
</comment>
<dbReference type="Gene3D" id="3.30.56.10">
    <property type="match status" value="2"/>
</dbReference>
<dbReference type="GO" id="GO:0005524">
    <property type="term" value="F:ATP binding"/>
    <property type="evidence" value="ECO:0007669"/>
    <property type="project" value="UniProtKB-KW"/>
</dbReference>
<gene>
    <name evidence="17" type="ORF">RGQ29_003582</name>
</gene>
<dbReference type="InterPro" id="IPR009061">
    <property type="entry name" value="DNA-bd_dom_put_sf"/>
</dbReference>
<reference evidence="17 18" key="1">
    <citation type="journal article" date="2023" name="G3 (Bethesda)">
        <title>A haplotype-resolved chromosome-scale genome for Quercus rubra L. provides insights into the genetics of adaptive traits for red oak species.</title>
        <authorList>
            <person name="Kapoor B."/>
            <person name="Jenkins J."/>
            <person name="Schmutz J."/>
            <person name="Zhebentyayeva T."/>
            <person name="Kuelheim C."/>
            <person name="Coggeshall M."/>
            <person name="Heim C."/>
            <person name="Lasky J.R."/>
            <person name="Leites L."/>
            <person name="Islam-Faridi N."/>
            <person name="Romero-Severson J."/>
            <person name="DeLeo V.L."/>
            <person name="Lucas S.M."/>
            <person name="Lazic D."/>
            <person name="Gailing O."/>
            <person name="Carlson J."/>
            <person name="Staton M."/>
        </authorList>
    </citation>
    <scope>NUCLEOTIDE SEQUENCE [LARGE SCALE GENOMIC DNA]</scope>
    <source>
        <strain evidence="17">Pseudo-F2</strain>
    </source>
</reference>
<dbReference type="SUPFAM" id="SSF56037">
    <property type="entry name" value="PheT/TilS domain"/>
    <property type="match status" value="1"/>
</dbReference>
<dbReference type="Gene3D" id="3.30.930.10">
    <property type="entry name" value="Bira Bifunctional Protein, Domain 2"/>
    <property type="match status" value="1"/>
</dbReference>
<dbReference type="InterPro" id="IPR020825">
    <property type="entry name" value="Phe-tRNA_synthase-like_B3/B4"/>
</dbReference>
<keyword evidence="13" id="KW-0030">Aminoacyl-tRNA synthetase</keyword>